<dbReference type="RefSeq" id="WP_320325154.1">
    <property type="nucleotide sequence ID" value="NZ_JALBUS010000003.1"/>
</dbReference>
<evidence type="ECO:0000313" key="2">
    <source>
        <dbReference type="Proteomes" id="UP001285244"/>
    </source>
</evidence>
<sequence>MMFAICIGLFLMFVIYGIVKAQMNKSKSALKPKQDITCETQYEHDHKEQGERYIVHDEPEQGYVILNGVKRRIEDCKDL</sequence>
<evidence type="ECO:0000313" key="1">
    <source>
        <dbReference type="EMBL" id="MDX8416838.1"/>
    </source>
</evidence>
<dbReference type="EMBL" id="JALBUS010000003">
    <property type="protein sequence ID" value="MDX8416838.1"/>
    <property type="molecule type" value="Genomic_DNA"/>
</dbReference>
<dbReference type="Proteomes" id="UP001285244">
    <property type="component" value="Unassembled WGS sequence"/>
</dbReference>
<organism evidence="1 2">
    <name type="scientific">Absicoccus intestinalis</name>
    <dbReference type="NCBI Taxonomy" id="2926319"/>
    <lineage>
        <taxon>Bacteria</taxon>
        <taxon>Bacillati</taxon>
        <taxon>Bacillota</taxon>
        <taxon>Erysipelotrichia</taxon>
        <taxon>Erysipelotrichales</taxon>
        <taxon>Erysipelotrichaceae</taxon>
        <taxon>Absicoccus</taxon>
    </lineage>
</organism>
<name>A0ABU4WJW3_9FIRM</name>
<evidence type="ECO:0008006" key="3">
    <source>
        <dbReference type="Google" id="ProtNLM"/>
    </source>
</evidence>
<reference evidence="1 2" key="1">
    <citation type="submission" date="2022-03" db="EMBL/GenBank/DDBJ databases">
        <title>Novel taxa within the pig intestine.</title>
        <authorList>
            <person name="Wylensek D."/>
            <person name="Bishof K."/>
            <person name="Afrizal A."/>
            <person name="Clavel T."/>
        </authorList>
    </citation>
    <scope>NUCLEOTIDE SEQUENCE [LARGE SCALE GENOMIC DNA]</scope>
    <source>
        <strain evidence="1 2">Cla-KB-P134</strain>
    </source>
</reference>
<proteinExistence type="predicted"/>
<comment type="caution">
    <text evidence="1">The sequence shown here is derived from an EMBL/GenBank/DDBJ whole genome shotgun (WGS) entry which is preliminary data.</text>
</comment>
<protein>
    <recommendedName>
        <fullName evidence="3">DUF3951 domain-containing protein</fullName>
    </recommendedName>
</protein>
<keyword evidence="2" id="KW-1185">Reference proteome</keyword>
<gene>
    <name evidence="1" type="ORF">MOZ64_03120</name>
</gene>
<accession>A0ABU4WJW3</accession>